<evidence type="ECO:0000313" key="1">
    <source>
        <dbReference type="EMBL" id="PIR83820.1"/>
    </source>
</evidence>
<dbReference type="EMBL" id="PFBK01000007">
    <property type="protein sequence ID" value="PIR83820.1"/>
    <property type="molecule type" value="Genomic_DNA"/>
</dbReference>
<reference evidence="2" key="1">
    <citation type="submission" date="2017-09" db="EMBL/GenBank/DDBJ databases">
        <title>Depth-based differentiation of microbial function through sediment-hosted aquifers and enrichment of novel symbionts in the deep terrestrial subsurface.</title>
        <authorList>
            <person name="Probst A.J."/>
            <person name="Ladd B."/>
            <person name="Jarett J.K."/>
            <person name="Geller-Mcgrath D.E."/>
            <person name="Sieber C.M.K."/>
            <person name="Emerson J.B."/>
            <person name="Anantharaman K."/>
            <person name="Thomas B.C."/>
            <person name="Malmstrom R."/>
            <person name="Stieglmeier M."/>
            <person name="Klingl A."/>
            <person name="Woyke T."/>
            <person name="Ryan C.M."/>
            <person name="Banfield J.F."/>
        </authorList>
    </citation>
    <scope>NUCLEOTIDE SEQUENCE [LARGE SCALE GENOMIC DNA]</scope>
</reference>
<dbReference type="Proteomes" id="UP000231192">
    <property type="component" value="Unassembled WGS sequence"/>
</dbReference>
<protein>
    <submittedName>
        <fullName evidence="1">Uncharacterized protein</fullName>
    </submittedName>
</protein>
<dbReference type="AlphaFoldDB" id="A0A2H0UBU9"/>
<proteinExistence type="predicted"/>
<gene>
    <name evidence="1" type="ORF">COU18_02435</name>
</gene>
<name>A0A2H0UBU9_9BACT</name>
<accession>A0A2H0UBU9</accession>
<comment type="caution">
    <text evidence="1">The sequence shown here is derived from an EMBL/GenBank/DDBJ whole genome shotgun (WGS) entry which is preliminary data.</text>
</comment>
<organism evidence="1 2">
    <name type="scientific">Candidatus Kaiserbacteria bacterium CG10_big_fil_rev_8_21_14_0_10_51_14</name>
    <dbReference type="NCBI Taxonomy" id="1974610"/>
    <lineage>
        <taxon>Bacteria</taxon>
        <taxon>Candidatus Kaiseribacteriota</taxon>
    </lineage>
</organism>
<sequence>MKHHSVIVLAIIVVALAIALLVFSKPSSLAYVEAGTIAKDVRSFQELSDRFTDLAEEKGAVYAYEILKRASLPPNTDLHLLGHVVGDELYKQKSVEGIADCTQDFRNACSHSIVIGTLGEFGNGALDAIREACKKAPGGSGAYTMCFHGLGHGVLAFNEYDFARTQEFCEKTGTEEYNNREYAECMGGAVMEIISGGGHDQKTWGEKRGTYLFREEPLSLCQDDFFDERTRAMCYTYITPFLFEAAGGNLGRPLPQDFERGFRFCAELPEGSIRDMCFGGFGKEFLVLAQDRDVRRIEDMTQDQMLTVHSWCELAHDEVGTNECILSAMQSAYWGGENKPDAAILLCSVANEEYRERCFESLAEEVGTYVEDVEYRKNFCSIIAPEYQDTCEGTLL</sequence>
<evidence type="ECO:0000313" key="2">
    <source>
        <dbReference type="Proteomes" id="UP000231192"/>
    </source>
</evidence>